<dbReference type="FunFam" id="1.25.40.10:FF:000351">
    <property type="entry name" value="Pentatricopeptide repeat-containing protein"/>
    <property type="match status" value="1"/>
</dbReference>
<dbReference type="PANTHER" id="PTHR47926:SF377">
    <property type="entry name" value="OS04G0469400 PROTEIN"/>
    <property type="match status" value="1"/>
</dbReference>
<dbReference type="InterPro" id="IPR046960">
    <property type="entry name" value="PPR_At4g14850-like_plant"/>
</dbReference>
<sequence length="944" mass="105612">MNNSLRYSTTLLEPLKIPPLHVSSLSPETLKTNNSLQLKLPINELRLRESIQPFHQGLIPLTSDSYSTIIEFCADAKSITLGKQIHARLISSHGLSHAHDPFLCTKILFMYAKCGCIVEARKLFDLMPEKTTFIWNALIGGYASLGQGHEAVELFLDAWVMGGSIDSFTFPCVLKACGYLKALDMGEEIHGLLIKSGYLSFTSILNALMAMYAKCGELCSADKVFREMYECKDVVSWNTIISSYSRKGYSYEALEIFREMNREGVGINSFTVVSILQACSTESFLKLGMEIHAAMLKKWGEELGFHEANSLLVMYARSNLIKIAAKVFYRMKNRDKVSWNSMLCAYVQSGGYSEALRFFQELQHASQKPDLVSIITIGSAASRLGNLRQVKEIHCYALKNGFNGDLEAGNSLLDMYSKCGKMDNANRVFEKMPTKDVISWTAMISGYAQNSMHLKALEFFEEAQSEGIPIDSMIIGSLLLSCGGLESISYTKQVHSYVIRHFLLDRVLENSIVDAYGECGCMDYAICVFKMFVRKDLVTWTSAISGYVKNHLPNKGLELFRAMVLAGLEPDSVALVSILSASADLSVLRHGKEAHGYLIRKWFILDGSLSSSLIDMYSRCGSVGCSYKVFEAIQEKDLVSWTSMITANGMHGRGKEALELFERMRKMGPRPDHIAFLSLLYACSHSGLVKEGKTYLKMMKDDYGLDPWPDHHACIVDLLGRSDCLNEAYEFVMNMPIEPNSIVWCSLLGACRVHSDTKLGEHIAQNLLKSEPENPGNYVLVSNIFASSGKWSDVKDVREMMKKRGLKKNPGCSWIEVGNMVHSFMSGDKHHPKTEQIYEMLREVRESLEGAGYVAQTKFVLHDVGEREKVEMLHGHSERIAIAFGLLSTPKGTTIRVTKNLRVCGDCHNAIKLAAKIFGREIVVRDSNRFHHFKGGVCSCGDFW</sequence>
<dbReference type="Pfam" id="PF14432">
    <property type="entry name" value="DYW_deaminase"/>
    <property type="match status" value="1"/>
</dbReference>
<evidence type="ECO:0000313" key="5">
    <source>
        <dbReference type="Proteomes" id="UP000017836"/>
    </source>
</evidence>
<dbReference type="InterPro" id="IPR046848">
    <property type="entry name" value="E_motif"/>
</dbReference>
<feature type="repeat" description="PPR" evidence="2">
    <location>
        <begin position="536"/>
        <end position="570"/>
    </location>
</feature>
<dbReference type="Pfam" id="PF13041">
    <property type="entry name" value="PPR_2"/>
    <property type="match status" value="2"/>
</dbReference>
<feature type="repeat" description="PPR" evidence="2">
    <location>
        <begin position="405"/>
        <end position="435"/>
    </location>
</feature>
<proteinExistence type="predicted"/>
<keyword evidence="5" id="KW-1185">Reference proteome</keyword>
<dbReference type="eggNOG" id="KOG4197">
    <property type="taxonomic scope" value="Eukaryota"/>
</dbReference>
<dbReference type="GO" id="GO:0008270">
    <property type="term" value="F:zinc ion binding"/>
    <property type="evidence" value="ECO:0007669"/>
    <property type="project" value="InterPro"/>
</dbReference>
<dbReference type="KEGG" id="atr:18429588"/>
<dbReference type="OMA" id="CRVHSNK"/>
<organism evidence="4 5">
    <name type="scientific">Amborella trichopoda</name>
    <dbReference type="NCBI Taxonomy" id="13333"/>
    <lineage>
        <taxon>Eukaryota</taxon>
        <taxon>Viridiplantae</taxon>
        <taxon>Streptophyta</taxon>
        <taxon>Embryophyta</taxon>
        <taxon>Tracheophyta</taxon>
        <taxon>Spermatophyta</taxon>
        <taxon>Magnoliopsida</taxon>
        <taxon>Amborellales</taxon>
        <taxon>Amborellaceae</taxon>
        <taxon>Amborella</taxon>
    </lineage>
</organism>
<dbReference type="OrthoDB" id="1846880at2759"/>
<dbReference type="EMBL" id="KI394767">
    <property type="protein sequence ID" value="ERN01505.1"/>
    <property type="molecule type" value="Genomic_DNA"/>
</dbReference>
<reference evidence="5" key="1">
    <citation type="journal article" date="2013" name="Science">
        <title>The Amborella genome and the evolution of flowering plants.</title>
        <authorList>
            <consortium name="Amborella Genome Project"/>
        </authorList>
    </citation>
    <scope>NUCLEOTIDE SEQUENCE [LARGE SCALE GENOMIC DNA]</scope>
</reference>
<gene>
    <name evidence="4" type="ORF">AMTR_s00002p00270380</name>
</gene>
<dbReference type="InterPro" id="IPR002885">
    <property type="entry name" value="PPR_rpt"/>
</dbReference>
<dbReference type="AlphaFoldDB" id="W1P3G6"/>
<feature type="domain" description="DYW" evidence="3">
    <location>
        <begin position="852"/>
        <end position="944"/>
    </location>
</feature>
<dbReference type="FunFam" id="1.25.40.10:FF:000382">
    <property type="entry name" value="Pentatricopeptide repeat-containing protein"/>
    <property type="match status" value="1"/>
</dbReference>
<dbReference type="NCBIfam" id="TIGR00756">
    <property type="entry name" value="PPR"/>
    <property type="match status" value="5"/>
</dbReference>
<evidence type="ECO:0000256" key="1">
    <source>
        <dbReference type="ARBA" id="ARBA00022737"/>
    </source>
</evidence>
<feature type="repeat" description="PPR" evidence="2">
    <location>
        <begin position="436"/>
        <end position="470"/>
    </location>
</feature>
<dbReference type="GO" id="GO:0003723">
    <property type="term" value="F:RNA binding"/>
    <property type="evidence" value="ECO:0000318"/>
    <property type="project" value="GO_Central"/>
</dbReference>
<dbReference type="InterPro" id="IPR011990">
    <property type="entry name" value="TPR-like_helical_dom_sf"/>
</dbReference>
<dbReference type="Pfam" id="PF20431">
    <property type="entry name" value="E_motif"/>
    <property type="match status" value="1"/>
</dbReference>
<dbReference type="Pfam" id="PF01535">
    <property type="entry name" value="PPR"/>
    <property type="match status" value="9"/>
</dbReference>
<feature type="repeat" description="PPR" evidence="2">
    <location>
        <begin position="233"/>
        <end position="267"/>
    </location>
</feature>
<evidence type="ECO:0000259" key="3">
    <source>
        <dbReference type="Pfam" id="PF14432"/>
    </source>
</evidence>
<dbReference type="FunFam" id="1.25.40.10:FF:000144">
    <property type="entry name" value="Pentatricopeptide repeat-containing protein, mitochondrial"/>
    <property type="match status" value="1"/>
</dbReference>
<feature type="repeat" description="PPR" evidence="2">
    <location>
        <begin position="335"/>
        <end position="369"/>
    </location>
</feature>
<dbReference type="PANTHER" id="PTHR47926">
    <property type="entry name" value="PENTATRICOPEPTIDE REPEAT-CONTAINING PROTEIN"/>
    <property type="match status" value="1"/>
</dbReference>
<feature type="repeat" description="PPR" evidence="2">
    <location>
        <begin position="637"/>
        <end position="671"/>
    </location>
</feature>
<evidence type="ECO:0000313" key="4">
    <source>
        <dbReference type="EMBL" id="ERN01505.1"/>
    </source>
</evidence>
<dbReference type="InterPro" id="IPR032867">
    <property type="entry name" value="DYW_dom"/>
</dbReference>
<dbReference type="Pfam" id="PF20430">
    <property type="entry name" value="Eplus_motif"/>
    <property type="match status" value="1"/>
</dbReference>
<dbReference type="HOGENOM" id="CLU_002706_15_0_1"/>
<dbReference type="InterPro" id="IPR046849">
    <property type="entry name" value="E2_motif"/>
</dbReference>
<dbReference type="STRING" id="13333.W1P3G6"/>
<dbReference type="GO" id="GO:0009451">
    <property type="term" value="P:RNA modification"/>
    <property type="evidence" value="ECO:0000318"/>
    <property type="project" value="GO_Central"/>
</dbReference>
<evidence type="ECO:0000256" key="2">
    <source>
        <dbReference type="PROSITE-ProRule" id="PRU00708"/>
    </source>
</evidence>
<protein>
    <recommendedName>
        <fullName evidence="3">DYW domain-containing protein</fullName>
    </recommendedName>
</protein>
<dbReference type="Gramene" id="ERN01505">
    <property type="protein sequence ID" value="ERN01505"/>
    <property type="gene ID" value="AMTR_s00002p00270380"/>
</dbReference>
<dbReference type="FunFam" id="1.25.40.10:FF:000366">
    <property type="entry name" value="Pentatricopeptide (PPR) repeat-containing protein"/>
    <property type="match status" value="1"/>
</dbReference>
<name>W1P3G6_AMBTC</name>
<dbReference type="GO" id="GO:0031425">
    <property type="term" value="P:chloroplast RNA processing"/>
    <property type="evidence" value="ECO:0007669"/>
    <property type="project" value="EnsemblPlants"/>
</dbReference>
<dbReference type="GO" id="GO:0003729">
    <property type="term" value="F:mRNA binding"/>
    <property type="evidence" value="ECO:0007669"/>
    <property type="project" value="EnsemblPlants"/>
</dbReference>
<accession>W1P3G6</accession>
<keyword evidence="1" id="KW-0677">Repeat</keyword>
<dbReference type="Gene3D" id="1.25.40.10">
    <property type="entry name" value="Tetratricopeptide repeat domain"/>
    <property type="match status" value="5"/>
</dbReference>
<dbReference type="Proteomes" id="UP000017836">
    <property type="component" value="Unassembled WGS sequence"/>
</dbReference>
<dbReference type="PROSITE" id="PS51375">
    <property type="entry name" value="PPR"/>
    <property type="match status" value="6"/>
</dbReference>
<dbReference type="GO" id="GO:0009507">
    <property type="term" value="C:chloroplast"/>
    <property type="evidence" value="ECO:0007669"/>
    <property type="project" value="EnsemblPlants"/>
</dbReference>